<reference evidence="1 2" key="1">
    <citation type="journal article" date="2015" name="Genome Announc.">
        <title>Complete Genome Sequence of Methanosphaerula palustris E1-9CT, a Hydrogenotrophic Methanogen Isolated from a Minerotrophic Fen Peatland.</title>
        <authorList>
            <person name="Cadillo-Quiroz H."/>
            <person name="Browne P."/>
            <person name="Kyrpides N."/>
            <person name="Woyke T."/>
            <person name="Goodwin L."/>
            <person name="Detter C."/>
            <person name="Yavitt J.B."/>
            <person name="Zinder S.H."/>
        </authorList>
    </citation>
    <scope>NUCLEOTIDE SEQUENCE [LARGE SCALE GENOMIC DNA]</scope>
    <source>
        <strain evidence="2">ATCC BAA-1556 / DSM 19958 / E1-9c</strain>
    </source>
</reference>
<protein>
    <recommendedName>
        <fullName evidence="3">Rubredoxin-like domain-containing protein</fullName>
    </recommendedName>
</protein>
<evidence type="ECO:0000313" key="2">
    <source>
        <dbReference type="Proteomes" id="UP000002457"/>
    </source>
</evidence>
<dbReference type="AlphaFoldDB" id="B8GFR6"/>
<gene>
    <name evidence="1" type="ordered locus">Mpal_2685</name>
</gene>
<proteinExistence type="predicted"/>
<dbReference type="EMBL" id="CP001338">
    <property type="protein sequence ID" value="ACL17949.1"/>
    <property type="molecule type" value="Genomic_DNA"/>
</dbReference>
<dbReference type="eggNOG" id="arCOG04838">
    <property type="taxonomic scope" value="Archaea"/>
</dbReference>
<keyword evidence="2" id="KW-1185">Reference proteome</keyword>
<evidence type="ECO:0000313" key="1">
    <source>
        <dbReference type="EMBL" id="ACL17949.1"/>
    </source>
</evidence>
<dbReference type="GeneID" id="70316875"/>
<name>B8GFR6_METPE</name>
<dbReference type="KEGG" id="mpl:Mpal_2685"/>
<sequence length="43" mass="4879">MDVELEDRVKGKDYKCRECGTRFKGIGKKPMCPSCQSEEIDPA</sequence>
<dbReference type="HOGENOM" id="CLU_213007_0_0_2"/>
<organism evidence="1 2">
    <name type="scientific">Methanosphaerula palustris (strain ATCC BAA-1556 / DSM 19958 / E1-9c)</name>
    <dbReference type="NCBI Taxonomy" id="521011"/>
    <lineage>
        <taxon>Archaea</taxon>
        <taxon>Methanobacteriati</taxon>
        <taxon>Methanobacteriota</taxon>
        <taxon>Stenosarchaea group</taxon>
        <taxon>Methanomicrobia</taxon>
        <taxon>Methanomicrobiales</taxon>
        <taxon>Methanoregulaceae</taxon>
        <taxon>Methanosphaerula</taxon>
    </lineage>
</organism>
<dbReference type="Proteomes" id="UP000002457">
    <property type="component" value="Chromosome"/>
</dbReference>
<dbReference type="STRING" id="521011.Mpal_2685"/>
<accession>B8GFR6</accession>
<dbReference type="RefSeq" id="WP_012619268.1">
    <property type="nucleotide sequence ID" value="NC_011832.1"/>
</dbReference>
<evidence type="ECO:0008006" key="3">
    <source>
        <dbReference type="Google" id="ProtNLM"/>
    </source>
</evidence>